<evidence type="ECO:0000313" key="8">
    <source>
        <dbReference type="EMBL" id="KAG2249878.1"/>
    </source>
</evidence>
<comment type="subcellular location">
    <subcellularLocation>
        <location evidence="1">Cell envelope</location>
    </subcellularLocation>
    <subcellularLocation>
        <location evidence="2">Secreted</location>
    </subcellularLocation>
</comment>
<evidence type="ECO:0000256" key="3">
    <source>
        <dbReference type="ARBA" id="ARBA00022525"/>
    </source>
</evidence>
<dbReference type="GO" id="GO:0009505">
    <property type="term" value="C:plant-type cell wall"/>
    <property type="evidence" value="ECO:0007669"/>
    <property type="project" value="TreeGrafter"/>
</dbReference>
<name>A0A8X7PFY4_BRACI</name>
<dbReference type="Pfam" id="PF04862">
    <property type="entry name" value="DUF642"/>
    <property type="match status" value="1"/>
</dbReference>
<feature type="chain" id="PRO_5036486421" description="DUF642 domain-containing protein" evidence="6">
    <location>
        <begin position="19"/>
        <end position="116"/>
    </location>
</feature>
<protein>
    <recommendedName>
        <fullName evidence="7">DUF642 domain-containing protein</fullName>
    </recommendedName>
</protein>
<dbReference type="PANTHER" id="PTHR31265:SF35">
    <property type="entry name" value="GENOME ASSEMBLY, CHROMOSOME: A01"/>
    <property type="match status" value="1"/>
</dbReference>
<keyword evidence="9" id="KW-1185">Reference proteome</keyword>
<organism evidence="8 9">
    <name type="scientific">Brassica carinata</name>
    <name type="common">Ethiopian mustard</name>
    <name type="synonym">Abyssinian cabbage</name>
    <dbReference type="NCBI Taxonomy" id="52824"/>
    <lineage>
        <taxon>Eukaryota</taxon>
        <taxon>Viridiplantae</taxon>
        <taxon>Streptophyta</taxon>
        <taxon>Embryophyta</taxon>
        <taxon>Tracheophyta</taxon>
        <taxon>Spermatophyta</taxon>
        <taxon>Magnoliopsida</taxon>
        <taxon>eudicotyledons</taxon>
        <taxon>Gunneridae</taxon>
        <taxon>Pentapetalae</taxon>
        <taxon>rosids</taxon>
        <taxon>malvids</taxon>
        <taxon>Brassicales</taxon>
        <taxon>Brassicaceae</taxon>
        <taxon>Brassiceae</taxon>
        <taxon>Brassica</taxon>
    </lineage>
</organism>
<feature type="signal peptide" evidence="6">
    <location>
        <begin position="1"/>
        <end position="18"/>
    </location>
</feature>
<evidence type="ECO:0000256" key="6">
    <source>
        <dbReference type="SAM" id="SignalP"/>
    </source>
</evidence>
<evidence type="ECO:0000259" key="7">
    <source>
        <dbReference type="Pfam" id="PF04862"/>
    </source>
</evidence>
<dbReference type="InterPro" id="IPR052437">
    <property type="entry name" value="Pectin_Meth_Modulator"/>
</dbReference>
<evidence type="ECO:0000256" key="4">
    <source>
        <dbReference type="ARBA" id="ARBA00022729"/>
    </source>
</evidence>
<dbReference type="Proteomes" id="UP000886595">
    <property type="component" value="Unassembled WGS sequence"/>
</dbReference>
<keyword evidence="3" id="KW-0964">Secreted</keyword>
<evidence type="ECO:0000313" key="9">
    <source>
        <dbReference type="Proteomes" id="UP000886595"/>
    </source>
</evidence>
<dbReference type="PANTHER" id="PTHR31265">
    <property type="entry name" value="OS02G0527500 PROTEIN-RELATED"/>
    <property type="match status" value="1"/>
</dbReference>
<proteinExistence type="predicted"/>
<sequence>MGVIVLLLLHSIFYTAFCFKDGLLPNGDFELGPHHTDMKGTQVMNKTAIPSWEVSGFVEYIPSGHKQGDMILVVPKGAFAVRLGNEASIKQKINVKKALTIPSRSVRLERAHRTSG</sequence>
<keyword evidence="4 6" id="KW-0732">Signal</keyword>
<dbReference type="InterPro" id="IPR006946">
    <property type="entry name" value="DGR2-like_dom"/>
</dbReference>
<dbReference type="AlphaFoldDB" id="A0A8X7PFY4"/>
<feature type="domain" description="DUF642" evidence="7">
    <location>
        <begin position="22"/>
        <end position="98"/>
    </location>
</feature>
<keyword evidence="5" id="KW-0325">Glycoprotein</keyword>
<evidence type="ECO:0000256" key="2">
    <source>
        <dbReference type="ARBA" id="ARBA00004613"/>
    </source>
</evidence>
<evidence type="ECO:0000256" key="5">
    <source>
        <dbReference type="ARBA" id="ARBA00023180"/>
    </source>
</evidence>
<dbReference type="GO" id="GO:0005576">
    <property type="term" value="C:extracellular region"/>
    <property type="evidence" value="ECO:0007669"/>
    <property type="project" value="UniProtKB-SubCell"/>
</dbReference>
<accession>A0A8X7PFY4</accession>
<comment type="caution">
    <text evidence="8">The sequence shown here is derived from an EMBL/GenBank/DDBJ whole genome shotgun (WGS) entry which is preliminary data.</text>
</comment>
<reference evidence="8 9" key="1">
    <citation type="submission" date="2020-02" db="EMBL/GenBank/DDBJ databases">
        <authorList>
            <person name="Ma Q."/>
            <person name="Huang Y."/>
            <person name="Song X."/>
            <person name="Pei D."/>
        </authorList>
    </citation>
    <scope>NUCLEOTIDE SEQUENCE [LARGE SCALE GENOMIC DNA]</scope>
    <source>
        <strain evidence="8">Sxm20200214</strain>
        <tissue evidence="8">Leaf</tissue>
    </source>
</reference>
<dbReference type="EMBL" id="JAAMPC010000017">
    <property type="protein sequence ID" value="KAG2249878.1"/>
    <property type="molecule type" value="Genomic_DNA"/>
</dbReference>
<dbReference type="OrthoDB" id="1727377at2759"/>
<gene>
    <name evidence="8" type="ORF">Bca52824_089506</name>
</gene>
<evidence type="ECO:0000256" key="1">
    <source>
        <dbReference type="ARBA" id="ARBA00004196"/>
    </source>
</evidence>